<reference evidence="4 5" key="1">
    <citation type="submission" date="2019-03" db="EMBL/GenBank/DDBJ databases">
        <authorList>
            <person name="Gonzalez-Pimentel J.L."/>
        </authorList>
    </citation>
    <scope>NUCLEOTIDE SEQUENCE [LARGE SCALE GENOMIC DNA]</scope>
    <source>
        <strain evidence="4 5">JCM 31289</strain>
    </source>
</reference>
<dbReference type="Pfam" id="PF00698">
    <property type="entry name" value="Acyl_transf_1"/>
    <property type="match status" value="1"/>
</dbReference>
<dbReference type="Gene3D" id="3.40.47.10">
    <property type="match status" value="1"/>
</dbReference>
<dbReference type="SUPFAM" id="SSF52151">
    <property type="entry name" value="FabD/lysophospholipase-like"/>
    <property type="match status" value="1"/>
</dbReference>
<dbReference type="SMART" id="SM00827">
    <property type="entry name" value="PKS_AT"/>
    <property type="match status" value="1"/>
</dbReference>
<gene>
    <name evidence="4" type="ORF">E4099_32545</name>
</gene>
<keyword evidence="5" id="KW-1185">Reference proteome</keyword>
<feature type="non-terminal residue" evidence="4">
    <location>
        <position position="265"/>
    </location>
</feature>
<dbReference type="SUPFAM" id="SSF53901">
    <property type="entry name" value="Thiolase-like"/>
    <property type="match status" value="1"/>
</dbReference>
<dbReference type="Gene3D" id="3.40.366.10">
    <property type="entry name" value="Malonyl-Coenzyme A Acyl Carrier Protein, domain 2"/>
    <property type="match status" value="1"/>
</dbReference>
<evidence type="ECO:0000259" key="3">
    <source>
        <dbReference type="SMART" id="SM00827"/>
    </source>
</evidence>
<protein>
    <submittedName>
        <fullName evidence="4">Type I polyketide synthase</fullName>
    </submittedName>
</protein>
<name>A0A4Z0FPB9_9ACTN</name>
<keyword evidence="2" id="KW-0511">Multifunctional enzyme</keyword>
<dbReference type="PANTHER" id="PTHR43775:SF51">
    <property type="entry name" value="INACTIVE PHENOLPHTHIOCEROL SYNTHESIS POLYKETIDE SYNTHASE TYPE I PKS1-RELATED"/>
    <property type="match status" value="1"/>
</dbReference>
<feature type="domain" description="Malonyl-CoA:ACP transacylase (MAT)" evidence="3">
    <location>
        <begin position="161"/>
        <end position="265"/>
    </location>
</feature>
<organism evidence="4 5">
    <name type="scientific">Streptomyces palmae</name>
    <dbReference type="NCBI Taxonomy" id="1701085"/>
    <lineage>
        <taxon>Bacteria</taxon>
        <taxon>Bacillati</taxon>
        <taxon>Actinomycetota</taxon>
        <taxon>Actinomycetes</taxon>
        <taxon>Kitasatosporales</taxon>
        <taxon>Streptomycetaceae</taxon>
        <taxon>Streptomyces</taxon>
    </lineage>
</organism>
<dbReference type="AlphaFoldDB" id="A0A4Z0FPB9"/>
<dbReference type="InterPro" id="IPR050091">
    <property type="entry name" value="PKS_NRPS_Biosynth_Enz"/>
</dbReference>
<evidence type="ECO:0000313" key="4">
    <source>
        <dbReference type="EMBL" id="TGA83142.1"/>
    </source>
</evidence>
<dbReference type="InterPro" id="IPR032821">
    <property type="entry name" value="PKS_assoc"/>
</dbReference>
<dbReference type="PANTHER" id="PTHR43775">
    <property type="entry name" value="FATTY ACID SYNTHASE"/>
    <property type="match status" value="1"/>
</dbReference>
<dbReference type="Proteomes" id="UP000297948">
    <property type="component" value="Unassembled WGS sequence"/>
</dbReference>
<proteinExistence type="predicted"/>
<dbReference type="RefSeq" id="WP_135342665.1">
    <property type="nucleotide sequence ID" value="NZ_SRID01000762.1"/>
</dbReference>
<dbReference type="GO" id="GO:0004312">
    <property type="term" value="F:fatty acid synthase activity"/>
    <property type="evidence" value="ECO:0007669"/>
    <property type="project" value="TreeGrafter"/>
</dbReference>
<dbReference type="InterPro" id="IPR001227">
    <property type="entry name" value="Ac_transferase_dom_sf"/>
</dbReference>
<dbReference type="InterPro" id="IPR016039">
    <property type="entry name" value="Thiolase-like"/>
</dbReference>
<comment type="caution">
    <text evidence="4">The sequence shown here is derived from an EMBL/GenBank/DDBJ whole genome shotgun (WGS) entry which is preliminary data.</text>
</comment>
<evidence type="ECO:0000256" key="1">
    <source>
        <dbReference type="ARBA" id="ARBA00022679"/>
    </source>
</evidence>
<dbReference type="OrthoDB" id="3540929at2"/>
<sequence>TLHIDQPTPHVDWTTGNITLLTHNTPWPHTNHPRRAAISSFGISGTNAHLILEQAESQGPAAEEPPAPSDDRTVPWVLSARSDSALRARASELAARVAADTSVSTADIGWSLAAAEPGFEHRAVVVGTAREELLAALGSLADGPLPPPVAGGAAAQGPVLVFPGQGSQWAGMGGELLESFPVFAARIAECEQALAPYVDWSLTEVLRGTGSAADLTRVDVVQPALWAVMVSLAALWHSFGITPAAVVGHSQGEIAAACVAGALSL</sequence>
<dbReference type="Gene3D" id="3.30.70.3290">
    <property type="match status" value="1"/>
</dbReference>
<dbReference type="InterPro" id="IPR016035">
    <property type="entry name" value="Acyl_Trfase/lysoPLipase"/>
</dbReference>
<dbReference type="GO" id="GO:0006633">
    <property type="term" value="P:fatty acid biosynthetic process"/>
    <property type="evidence" value="ECO:0007669"/>
    <property type="project" value="TreeGrafter"/>
</dbReference>
<feature type="non-terminal residue" evidence="4">
    <location>
        <position position="1"/>
    </location>
</feature>
<dbReference type="Pfam" id="PF16197">
    <property type="entry name" value="KAsynt_C_assoc"/>
    <property type="match status" value="1"/>
</dbReference>
<keyword evidence="1" id="KW-0808">Transferase</keyword>
<dbReference type="EMBL" id="SRID01000762">
    <property type="protein sequence ID" value="TGA83142.1"/>
    <property type="molecule type" value="Genomic_DNA"/>
</dbReference>
<dbReference type="InterPro" id="IPR014043">
    <property type="entry name" value="Acyl_transferase_dom"/>
</dbReference>
<accession>A0A4Z0FPB9</accession>
<evidence type="ECO:0000313" key="5">
    <source>
        <dbReference type="Proteomes" id="UP000297948"/>
    </source>
</evidence>
<evidence type="ECO:0000256" key="2">
    <source>
        <dbReference type="ARBA" id="ARBA00023268"/>
    </source>
</evidence>